<dbReference type="EMBL" id="RBXO01000001">
    <property type="protein sequence ID" value="RKT54138.1"/>
    <property type="molecule type" value="Genomic_DNA"/>
</dbReference>
<keyword evidence="3" id="KW-1185">Reference proteome</keyword>
<feature type="compositionally biased region" description="Basic and acidic residues" evidence="1">
    <location>
        <begin position="282"/>
        <end position="293"/>
    </location>
</feature>
<dbReference type="RefSeq" id="WP_121005453.1">
    <property type="nucleotide sequence ID" value="NZ_RBXO01000001.1"/>
</dbReference>
<protein>
    <submittedName>
        <fullName evidence="2">CRISPR-associated Cse1 family protein</fullName>
    </submittedName>
</protein>
<reference evidence="2 3" key="1">
    <citation type="submission" date="2018-10" db="EMBL/GenBank/DDBJ databases">
        <title>Sequencing the genomes of 1000 actinobacteria strains.</title>
        <authorList>
            <person name="Klenk H.-P."/>
        </authorList>
    </citation>
    <scope>NUCLEOTIDE SEQUENCE [LARGE SCALE GENOMIC DNA]</scope>
    <source>
        <strain evidence="2 3">DSM 43800</strain>
    </source>
</reference>
<dbReference type="Pfam" id="PF09481">
    <property type="entry name" value="CRISPR_Cse1"/>
    <property type="match status" value="1"/>
</dbReference>
<accession>A0A495W2S4</accession>
<dbReference type="Gene3D" id="1.10.132.100">
    <property type="match status" value="1"/>
</dbReference>
<dbReference type="OrthoDB" id="3187690at2"/>
<comment type="caution">
    <text evidence="2">The sequence shown here is derived from an EMBL/GenBank/DDBJ whole genome shotgun (WGS) entry which is preliminary data.</text>
</comment>
<dbReference type="AlphaFoldDB" id="A0A495W2S4"/>
<evidence type="ECO:0000256" key="1">
    <source>
        <dbReference type="SAM" id="MobiDB-lite"/>
    </source>
</evidence>
<sequence>MNGDDTVSFNLVDRPWLTARTRHGHEVELSLLDVFRRSHEVTALLGDVPTQVFALTRLLLAVLHRALRGPQDFEEWAGYWQDGLPVDKIADYLAVHRHRFDLLDGELPFMQVPGLRTAKDEVSELDRLIADVPNGHPYFTTRLGGVKTLSFAEAARWLVHCHAFDPSGIKSGAADDPRTKQGKGYPIGTGWAGNLGGVVPVGKSLRDTLLLNLLPYHDDADLPAWERDRFDPVKDAVDGLTPTGRVDLYTWQSRRIRLTHDGQQVTGVLICNGKPLGPQNRSEVEPHTAWRRSQAQEKKLRKPLVYMPREHDPQKAVWRGLQPLLPGAVPPQGKDAAPFLTPGVVEWVAEVEDVIGEDYFVRLHTVGMTYGAQSATTTEIIDDVVALHAVLLRRADLAHTAVDCVRDAENAARALGKLARNLGEAAGYRPDPRAKPGTRDGVRDQALELAYASMDPLFRKWLREVTADTEPLQARADWHRAAWGVIHRLGKDMLDRAPVAAWTGRVANKRFITSSHAYRWFLNDLRTALPFANADFEVTS</sequence>
<gene>
    <name evidence="2" type="ORF">C8E97_2742</name>
</gene>
<dbReference type="NCBIfam" id="TIGR02547">
    <property type="entry name" value="casA_cse1"/>
    <property type="match status" value="1"/>
</dbReference>
<evidence type="ECO:0000313" key="2">
    <source>
        <dbReference type="EMBL" id="RKT54138.1"/>
    </source>
</evidence>
<feature type="region of interest" description="Disordered" evidence="1">
    <location>
        <begin position="273"/>
        <end position="293"/>
    </location>
</feature>
<proteinExistence type="predicted"/>
<dbReference type="Proteomes" id="UP000282084">
    <property type="component" value="Unassembled WGS sequence"/>
</dbReference>
<evidence type="ECO:0000313" key="3">
    <source>
        <dbReference type="Proteomes" id="UP000282084"/>
    </source>
</evidence>
<organism evidence="2 3">
    <name type="scientific">Saccharothrix australiensis</name>
    <dbReference type="NCBI Taxonomy" id="2072"/>
    <lineage>
        <taxon>Bacteria</taxon>
        <taxon>Bacillati</taxon>
        <taxon>Actinomycetota</taxon>
        <taxon>Actinomycetes</taxon>
        <taxon>Pseudonocardiales</taxon>
        <taxon>Pseudonocardiaceae</taxon>
        <taxon>Saccharothrix</taxon>
    </lineage>
</organism>
<dbReference type="CDD" id="cd09729">
    <property type="entry name" value="Cse1_I-E"/>
    <property type="match status" value="1"/>
</dbReference>
<name>A0A495W2S4_9PSEU</name>
<dbReference type="InterPro" id="IPR013381">
    <property type="entry name" value="CRISPR-assoc_prot_Cse1"/>
</dbReference>